<dbReference type="RefSeq" id="WP_226590439.1">
    <property type="nucleotide sequence ID" value="NZ_BLAY01000172.1"/>
</dbReference>
<evidence type="ECO:0000256" key="1">
    <source>
        <dbReference type="SAM" id="SignalP"/>
    </source>
</evidence>
<dbReference type="InterPro" id="IPR014262">
    <property type="entry name" value="HAF_rpt"/>
</dbReference>
<dbReference type="Proteomes" id="UP001050975">
    <property type="component" value="Unassembled WGS sequence"/>
</dbReference>
<comment type="caution">
    <text evidence="2">The sequence shown here is derived from an EMBL/GenBank/DDBJ whole genome shotgun (WGS) entry which is preliminary data.</text>
</comment>
<evidence type="ECO:0000313" key="2">
    <source>
        <dbReference type="EMBL" id="GET42619.1"/>
    </source>
</evidence>
<dbReference type="InterPro" id="IPR013424">
    <property type="entry name" value="Ice-binding_C"/>
</dbReference>
<feature type="signal peptide" evidence="1">
    <location>
        <begin position="1"/>
        <end position="29"/>
    </location>
</feature>
<keyword evidence="1" id="KW-0732">Signal</keyword>
<dbReference type="AlphaFoldDB" id="A0AAV3XJI3"/>
<gene>
    <name evidence="2" type="ORF">MiSe_74370</name>
</gene>
<accession>A0AAV3XJI3</accession>
<reference evidence="2" key="1">
    <citation type="submission" date="2019-10" db="EMBL/GenBank/DDBJ databases">
        <title>Draft genome sequece of Microseira wollei NIES-4236.</title>
        <authorList>
            <person name="Yamaguchi H."/>
            <person name="Suzuki S."/>
            <person name="Kawachi M."/>
        </authorList>
    </citation>
    <scope>NUCLEOTIDE SEQUENCE</scope>
    <source>
        <strain evidence="2">NIES-4236</strain>
    </source>
</reference>
<dbReference type="EMBL" id="BLAY01000172">
    <property type="protein sequence ID" value="GET42619.1"/>
    <property type="molecule type" value="Genomic_DNA"/>
</dbReference>
<keyword evidence="3" id="KW-1185">Reference proteome</keyword>
<sequence>MKILNACKVGMALTAAAFLGLATSQRADAISFSLTDLGTLGGNNIYARDINELGQVVGSSNTANGGNRAFLWDNSSGMINLDPPRNYYGYDDRSGSTYATAINDLGQVVGNRVNNYGEKPFFWDKSSGMIELSPPRALYGYAFATAINNLGQMLGNSYTYFSGYGQNRAFVWEKGSDMINLGTLGSGYYGFSYTYGKAINDLGQVVGYSSTTDGQDRAFLWEKNSGMINLGTLGGNYSIATAINNYGQVIGSSNTANGQYRAFVWEKSSGMSDLGTLGGGYSIATAINNYGQVIGGSTTADGQSRPFFWDKSSGMVNLGTLGGNSSSARAINNYGQVIGSSNTADGQFRPFFWEKSSGISDLNDLVSAPGWILEGVVDINNAGQIVGNGSYNGQTRAFLLTPNSSKSVPEPSSALVFLALGAVGAGSLAKRQRQQQDASSRN</sequence>
<protein>
    <recommendedName>
        <fullName evidence="4">Extracellular repeat protein, HAF family</fullName>
    </recommendedName>
</protein>
<evidence type="ECO:0000313" key="3">
    <source>
        <dbReference type="Proteomes" id="UP001050975"/>
    </source>
</evidence>
<dbReference type="NCBIfam" id="TIGR02913">
    <property type="entry name" value="HAF_rpt"/>
    <property type="match status" value="6"/>
</dbReference>
<feature type="chain" id="PRO_5043674424" description="Extracellular repeat protein, HAF family" evidence="1">
    <location>
        <begin position="30"/>
        <end position="442"/>
    </location>
</feature>
<proteinExistence type="predicted"/>
<dbReference type="InterPro" id="IPR022562">
    <property type="entry name" value="DUF3466"/>
</dbReference>
<evidence type="ECO:0008006" key="4">
    <source>
        <dbReference type="Google" id="ProtNLM"/>
    </source>
</evidence>
<organism evidence="2 3">
    <name type="scientific">Microseira wollei NIES-4236</name>
    <dbReference type="NCBI Taxonomy" id="2530354"/>
    <lineage>
        <taxon>Bacteria</taxon>
        <taxon>Bacillati</taxon>
        <taxon>Cyanobacteriota</taxon>
        <taxon>Cyanophyceae</taxon>
        <taxon>Oscillatoriophycideae</taxon>
        <taxon>Aerosakkonematales</taxon>
        <taxon>Aerosakkonemataceae</taxon>
        <taxon>Microseira</taxon>
    </lineage>
</organism>
<dbReference type="Pfam" id="PF11949">
    <property type="entry name" value="DUF3466"/>
    <property type="match status" value="1"/>
</dbReference>
<dbReference type="NCBIfam" id="TIGR02595">
    <property type="entry name" value="PEP_CTERM"/>
    <property type="match status" value="1"/>
</dbReference>
<name>A0AAV3XJI3_9CYAN</name>